<organism evidence="6 7">
    <name type="scientific">Plastoroseomonas hellenica</name>
    <dbReference type="NCBI Taxonomy" id="2687306"/>
    <lineage>
        <taxon>Bacteria</taxon>
        <taxon>Pseudomonadati</taxon>
        <taxon>Pseudomonadota</taxon>
        <taxon>Alphaproteobacteria</taxon>
        <taxon>Acetobacterales</taxon>
        <taxon>Acetobacteraceae</taxon>
        <taxon>Plastoroseomonas</taxon>
    </lineage>
</organism>
<gene>
    <name evidence="6" type="ORF">GXW71_23920</name>
</gene>
<dbReference type="RefSeq" id="WP_211855204.1">
    <property type="nucleotide sequence ID" value="NZ_JAAGBB010000034.1"/>
</dbReference>
<proteinExistence type="inferred from homology"/>
<feature type="domain" description="Leucine-binding protein" evidence="5">
    <location>
        <begin position="30"/>
        <end position="393"/>
    </location>
</feature>
<evidence type="ECO:0000256" key="4">
    <source>
        <dbReference type="SAM" id="SignalP"/>
    </source>
</evidence>
<evidence type="ECO:0000256" key="1">
    <source>
        <dbReference type="ARBA" id="ARBA00010062"/>
    </source>
</evidence>
<comment type="similarity">
    <text evidence="1">Belongs to the leucine-binding protein family.</text>
</comment>
<dbReference type="Gene3D" id="3.40.50.2300">
    <property type="match status" value="2"/>
</dbReference>
<dbReference type="PANTHER" id="PTHR30483">
    <property type="entry name" value="LEUCINE-SPECIFIC-BINDING PROTEIN"/>
    <property type="match status" value="1"/>
</dbReference>
<keyword evidence="7" id="KW-1185">Reference proteome</keyword>
<dbReference type="EMBL" id="JAAGBB010000034">
    <property type="protein sequence ID" value="MBR0667425.1"/>
    <property type="molecule type" value="Genomic_DNA"/>
</dbReference>
<keyword evidence="2 4" id="KW-0732">Signal</keyword>
<comment type="caution">
    <text evidence="6">The sequence shown here is derived from an EMBL/GenBank/DDBJ whole genome shotgun (WGS) entry which is preliminary data.</text>
</comment>
<dbReference type="PANTHER" id="PTHR30483:SF37">
    <property type="entry name" value="ABC TRANSPORTER SUBSTRATE-BINDING PROTEIN"/>
    <property type="match status" value="1"/>
</dbReference>
<accession>A0ABS5F5L2</accession>
<evidence type="ECO:0000256" key="2">
    <source>
        <dbReference type="ARBA" id="ARBA00022729"/>
    </source>
</evidence>
<evidence type="ECO:0000256" key="3">
    <source>
        <dbReference type="ARBA" id="ARBA00022970"/>
    </source>
</evidence>
<feature type="signal peptide" evidence="4">
    <location>
        <begin position="1"/>
        <end position="22"/>
    </location>
</feature>
<evidence type="ECO:0000259" key="5">
    <source>
        <dbReference type="Pfam" id="PF13458"/>
    </source>
</evidence>
<dbReference type="CDD" id="cd06340">
    <property type="entry name" value="PBP1_ABC_ligand_binding-like"/>
    <property type="match status" value="1"/>
</dbReference>
<keyword evidence="3" id="KW-0813">Transport</keyword>
<protein>
    <submittedName>
        <fullName evidence="6">ABC transporter substrate-binding protein</fullName>
    </submittedName>
</protein>
<dbReference type="SUPFAM" id="SSF53822">
    <property type="entry name" value="Periplasmic binding protein-like I"/>
    <property type="match status" value="1"/>
</dbReference>
<feature type="chain" id="PRO_5045481860" evidence="4">
    <location>
        <begin position="23"/>
        <end position="418"/>
    </location>
</feature>
<dbReference type="Proteomes" id="UP001196870">
    <property type="component" value="Unassembled WGS sequence"/>
</dbReference>
<dbReference type="InterPro" id="IPR028081">
    <property type="entry name" value="Leu-bd"/>
</dbReference>
<name>A0ABS5F5L2_9PROT</name>
<sequence length="418" mass="44369">MTIGRRPLLAAPALLLAGRAFAQGAAQGTPIKVGSLMPLTGVAASAGNSAKAALELAVELINTPQPDLAAMPLMATAGFPAIGGRPLQLVMADQQGNPSVAQNQALRLITQERVVALTGAYQSGLTLTASAIAERHGIPFVNGESVATNLTERGFQWFFRTTPIGPDIAAIYMEFLQQVRVGGRPVAKIAIVNENTEYGTSIADVIRRTAEGRGVSIALQIPYAANSADVSAQVLQLKEAQPDVVIFISYTSDAILYARTMRAQGYRPPVLIGDNSGFSDDSFVQSAGDIAQGLINRSAFDASRPGSNAFKINALYKTRTGREMDDTTARIMQGFLVACDAINRAGSTQPAAIQAALRATDLKPEQLIMGYRGVKFDAKGQNINASVLLVQLRGRDYVSVYPADTATAQLELPYKGWE</sequence>
<keyword evidence="3" id="KW-0029">Amino-acid transport</keyword>
<reference evidence="7" key="1">
    <citation type="journal article" date="2021" name="Syst. Appl. Microbiol.">
        <title>Roseomonas hellenica sp. nov., isolated from roots of wild-growing Alkanna tinctoria.</title>
        <authorList>
            <person name="Rat A."/>
            <person name="Naranjo H.D."/>
            <person name="Lebbe L."/>
            <person name="Cnockaert M."/>
            <person name="Krigas N."/>
            <person name="Grigoriadou K."/>
            <person name="Maloupa E."/>
            <person name="Willems A."/>
        </authorList>
    </citation>
    <scope>NUCLEOTIDE SEQUENCE [LARGE SCALE GENOMIC DNA]</scope>
    <source>
        <strain evidence="7">LMG 31523</strain>
    </source>
</reference>
<dbReference type="InterPro" id="IPR028082">
    <property type="entry name" value="Peripla_BP_I"/>
</dbReference>
<dbReference type="Pfam" id="PF13458">
    <property type="entry name" value="Peripla_BP_6"/>
    <property type="match status" value="1"/>
</dbReference>
<dbReference type="InterPro" id="IPR051010">
    <property type="entry name" value="BCAA_transport"/>
</dbReference>
<evidence type="ECO:0000313" key="7">
    <source>
        <dbReference type="Proteomes" id="UP001196870"/>
    </source>
</evidence>
<evidence type="ECO:0000313" key="6">
    <source>
        <dbReference type="EMBL" id="MBR0667425.1"/>
    </source>
</evidence>